<dbReference type="InterPro" id="IPR000836">
    <property type="entry name" value="PRTase_dom"/>
</dbReference>
<dbReference type="SUPFAM" id="SSF56235">
    <property type="entry name" value="N-terminal nucleophile aminohydrolases (Ntn hydrolases)"/>
    <property type="match status" value="1"/>
</dbReference>
<dbReference type="AlphaFoldDB" id="A0A9N9ZCG0"/>
<protein>
    <recommendedName>
        <fullName evidence="3 8">Amidophosphoribosyltransferase</fullName>
        <shortName evidence="8">ATase</shortName>
        <ecNumber evidence="3 8">2.4.2.14</ecNumber>
    </recommendedName>
    <alternativeName>
        <fullName evidence="8">Glutamine phosphoribosylpyrophosphate amidotransferase</fullName>
    </alternativeName>
</protein>
<dbReference type="OrthoDB" id="191723at2759"/>
<evidence type="ECO:0000256" key="5">
    <source>
        <dbReference type="ARBA" id="ARBA00022679"/>
    </source>
</evidence>
<comment type="caution">
    <text evidence="12">The sequence shown here is derived from an EMBL/GenBank/DDBJ whole genome shotgun (WGS) entry which is preliminary data.</text>
</comment>
<evidence type="ECO:0000256" key="7">
    <source>
        <dbReference type="ARBA" id="ARBA00022962"/>
    </source>
</evidence>
<dbReference type="PIRSF" id="PIRSF000485">
    <property type="entry name" value="Amd_phspho_trans"/>
    <property type="match status" value="1"/>
</dbReference>
<dbReference type="EMBL" id="CABFOC020000045">
    <property type="protein sequence ID" value="CAH0053640.1"/>
    <property type="molecule type" value="Genomic_DNA"/>
</dbReference>
<dbReference type="PANTHER" id="PTHR11907">
    <property type="entry name" value="AMIDOPHOSPHORIBOSYLTRANSFERASE"/>
    <property type="match status" value="1"/>
</dbReference>
<dbReference type="EC" id="2.4.2.14" evidence="3 8"/>
<evidence type="ECO:0000313" key="13">
    <source>
        <dbReference type="Proteomes" id="UP000775872"/>
    </source>
</evidence>
<dbReference type="Proteomes" id="UP000775872">
    <property type="component" value="Unassembled WGS sequence"/>
</dbReference>
<dbReference type="GO" id="GO:0006164">
    <property type="term" value="P:purine nucleotide biosynthetic process"/>
    <property type="evidence" value="ECO:0007669"/>
    <property type="project" value="UniProtKB-KW"/>
</dbReference>
<evidence type="ECO:0000256" key="4">
    <source>
        <dbReference type="ARBA" id="ARBA00022676"/>
    </source>
</evidence>
<comment type="similarity">
    <text evidence="2 8">In the C-terminal section; belongs to the purine/pyrimidine phosphoribosyltransferase family.</text>
</comment>
<dbReference type="Gene3D" id="3.60.20.10">
    <property type="entry name" value="Glutamine Phosphoribosylpyrophosphate, subunit 1, domain 1"/>
    <property type="match status" value="1"/>
</dbReference>
<proteinExistence type="inferred from homology"/>
<keyword evidence="6 8" id="KW-0658">Purine biosynthesis</keyword>
<comment type="catalytic activity">
    <reaction evidence="8">
        <text>5-phospho-beta-D-ribosylamine + L-glutamate + diphosphate = 5-phospho-alpha-D-ribose 1-diphosphate + L-glutamine + H2O</text>
        <dbReference type="Rhea" id="RHEA:14905"/>
        <dbReference type="ChEBI" id="CHEBI:15377"/>
        <dbReference type="ChEBI" id="CHEBI:29985"/>
        <dbReference type="ChEBI" id="CHEBI:33019"/>
        <dbReference type="ChEBI" id="CHEBI:58017"/>
        <dbReference type="ChEBI" id="CHEBI:58359"/>
        <dbReference type="ChEBI" id="CHEBI:58681"/>
        <dbReference type="EC" id="2.4.2.14"/>
    </reaction>
</comment>
<evidence type="ECO:0000256" key="9">
    <source>
        <dbReference type="PIRSR" id="PIRSR000485-1"/>
    </source>
</evidence>
<dbReference type="GO" id="GO:0009113">
    <property type="term" value="P:purine nucleobase biosynthetic process"/>
    <property type="evidence" value="ECO:0007669"/>
    <property type="project" value="InterPro"/>
</dbReference>
<comment type="cofactor">
    <cofactor evidence="10">
        <name>Mg(2+)</name>
        <dbReference type="ChEBI" id="CHEBI:18420"/>
    </cofactor>
    <text evidence="10">Binds 1 Mg(2+) ion per subunit.</text>
</comment>
<keyword evidence="10" id="KW-0479">Metal-binding</keyword>
<evidence type="ECO:0000256" key="1">
    <source>
        <dbReference type="ARBA" id="ARBA00005209"/>
    </source>
</evidence>
<evidence type="ECO:0000313" key="12">
    <source>
        <dbReference type="EMBL" id="CAH0053640.1"/>
    </source>
</evidence>
<dbReference type="SUPFAM" id="SSF53271">
    <property type="entry name" value="PRTase-like"/>
    <property type="match status" value="1"/>
</dbReference>
<reference evidence="12" key="1">
    <citation type="submission" date="2021-10" db="EMBL/GenBank/DDBJ databases">
        <authorList>
            <person name="Piombo E."/>
        </authorList>
    </citation>
    <scope>NUCLEOTIDE SEQUENCE</scope>
</reference>
<dbReference type="GO" id="GO:0046872">
    <property type="term" value="F:metal ion binding"/>
    <property type="evidence" value="ECO:0007669"/>
    <property type="project" value="UniProtKB-KW"/>
</dbReference>
<keyword evidence="7" id="KW-0315">Glutamine amidotransferase</keyword>
<evidence type="ECO:0000256" key="3">
    <source>
        <dbReference type="ARBA" id="ARBA00011941"/>
    </source>
</evidence>
<comment type="pathway">
    <text evidence="1 8">Purine metabolism; IMP biosynthesis via de novo pathway; N(1)-(5-phospho-D-ribosyl)glycinamide from 5-phospho-alpha-D-ribose 1-diphosphate: step 1/2.</text>
</comment>
<feature type="binding site" evidence="10">
    <location>
        <position position="325"/>
    </location>
    <ligand>
        <name>Mg(2+)</name>
        <dbReference type="ChEBI" id="CHEBI:18420"/>
    </ligand>
</feature>
<dbReference type="Gene3D" id="3.40.50.2020">
    <property type="match status" value="1"/>
</dbReference>
<accession>A0A9N9ZCG0</accession>
<name>A0A9N9ZCG0_9HYPO</name>
<feature type="binding site" evidence="10">
    <location>
        <position position="386"/>
    </location>
    <ligand>
        <name>Mg(2+)</name>
        <dbReference type="ChEBI" id="CHEBI:18420"/>
    </ligand>
</feature>
<keyword evidence="5 8" id="KW-0808">Transferase</keyword>
<keyword evidence="10" id="KW-0460">Magnesium</keyword>
<dbReference type="InterPro" id="IPR029055">
    <property type="entry name" value="Ntn_hydrolases_N"/>
</dbReference>
<dbReference type="InterPro" id="IPR017932">
    <property type="entry name" value="GATase_2_dom"/>
</dbReference>
<dbReference type="InterPro" id="IPR005854">
    <property type="entry name" value="PurF"/>
</dbReference>
<feature type="binding site" evidence="10">
    <location>
        <position position="387"/>
    </location>
    <ligand>
        <name>Mg(2+)</name>
        <dbReference type="ChEBI" id="CHEBI:18420"/>
    </ligand>
</feature>
<dbReference type="InterPro" id="IPR029057">
    <property type="entry name" value="PRTase-like"/>
</dbReference>
<evidence type="ECO:0000259" key="11">
    <source>
        <dbReference type="PROSITE" id="PS51278"/>
    </source>
</evidence>
<sequence length="585" mass="64496">MCGISAILVRKYPSPAVQPALGDPKATTAAVDLHESLYYLQHRGQDAAGIAVCQGGRVYQAKSNGLASKVFDEGRRIAELPGFMGLQYFTLEISYRRNIISIRSTVNSPFGLSMSINGNITNPQEVARFLDQEARRHVNTASDSELVLNVFANALNELGKARANVDDIFTALRDVYKRCIGAYSCVAMVAGFGLLAFRDSNGIRPLCLGSRPSATIDGAKDYFLASESIALTQLGFTDIVNIKPGEAVFIQKGGVPQFKQIEKRDSWSLDIFEMVYFARPDSELDGISVHRSRENMGRKLAKKIKDTLSKEAFDEIDVVIPVPETSNTSASILAQEMGKPFSNAFVKNRYIFRTFIPGQKARRAGIRRKLSCIKSEFKDRVVLLTDDSIVRGNTSREIVQMAKEAGAKKVLFVSCSPEIRYPHVHGIDLADRDGKLISQKLTSLTLNNTKKFWLKELIAYGKTADEVATAIGASEVVYQSLDDLKDACREAIQDGYEKIDFETGVFSGQYTTPVPEEYFEHLERLRSNKKRKAAAITESEGGAQTVLVASGGPVNVSSRNHLPDEDVKGPENREDVSIYNFAGKV</sequence>
<evidence type="ECO:0000256" key="8">
    <source>
        <dbReference type="PIRNR" id="PIRNR000485"/>
    </source>
</evidence>
<feature type="domain" description="Glutamine amidotransferase type-2" evidence="11">
    <location>
        <begin position="2"/>
        <end position="253"/>
    </location>
</feature>
<dbReference type="CDD" id="cd06223">
    <property type="entry name" value="PRTases_typeI"/>
    <property type="match status" value="1"/>
</dbReference>
<evidence type="ECO:0000256" key="2">
    <source>
        <dbReference type="ARBA" id="ARBA00010138"/>
    </source>
</evidence>
<gene>
    <name evidence="12" type="ORF">CSOL1703_00005516</name>
</gene>
<keyword evidence="4 8" id="KW-0328">Glycosyltransferase</keyword>
<feature type="active site" description="Nucleophile" evidence="9">
    <location>
        <position position="2"/>
    </location>
</feature>
<dbReference type="PROSITE" id="PS51278">
    <property type="entry name" value="GATASE_TYPE_2"/>
    <property type="match status" value="1"/>
</dbReference>
<evidence type="ECO:0000256" key="10">
    <source>
        <dbReference type="PIRSR" id="PIRSR000485-2"/>
    </source>
</evidence>
<keyword evidence="13" id="KW-1185">Reference proteome</keyword>
<organism evidence="12 13">
    <name type="scientific">Clonostachys solani</name>
    <dbReference type="NCBI Taxonomy" id="160281"/>
    <lineage>
        <taxon>Eukaryota</taxon>
        <taxon>Fungi</taxon>
        <taxon>Dikarya</taxon>
        <taxon>Ascomycota</taxon>
        <taxon>Pezizomycotina</taxon>
        <taxon>Sordariomycetes</taxon>
        <taxon>Hypocreomycetidae</taxon>
        <taxon>Hypocreales</taxon>
        <taxon>Bionectriaceae</taxon>
        <taxon>Clonostachys</taxon>
    </lineage>
</organism>
<dbReference type="GO" id="GO:0004044">
    <property type="term" value="F:amidophosphoribosyltransferase activity"/>
    <property type="evidence" value="ECO:0007669"/>
    <property type="project" value="UniProtKB-EC"/>
</dbReference>
<evidence type="ECO:0000256" key="6">
    <source>
        <dbReference type="ARBA" id="ARBA00022755"/>
    </source>
</evidence>